<dbReference type="PANTHER" id="PTHR11365:SF23">
    <property type="entry name" value="HYPOTHETICAL 5-OXOPROLINASE (EUROFUNG)-RELATED"/>
    <property type="match status" value="1"/>
</dbReference>
<name>X1N9V9_9ZZZZ</name>
<dbReference type="GO" id="GO:0017168">
    <property type="term" value="F:5-oxoprolinase (ATP-hydrolyzing) activity"/>
    <property type="evidence" value="ECO:0007669"/>
    <property type="project" value="TreeGrafter"/>
</dbReference>
<reference evidence="2" key="1">
    <citation type="journal article" date="2014" name="Front. Microbiol.">
        <title>High frequency of phylogenetically diverse reductive dehalogenase-homologous genes in deep subseafloor sedimentary metagenomes.</title>
        <authorList>
            <person name="Kawai M."/>
            <person name="Futagami T."/>
            <person name="Toyoda A."/>
            <person name="Takaki Y."/>
            <person name="Nishi S."/>
            <person name="Hori S."/>
            <person name="Arai W."/>
            <person name="Tsubouchi T."/>
            <person name="Morono Y."/>
            <person name="Uchiyama I."/>
            <person name="Ito T."/>
            <person name="Fujiyama A."/>
            <person name="Inagaki F."/>
            <person name="Takami H."/>
        </authorList>
    </citation>
    <scope>NUCLEOTIDE SEQUENCE</scope>
    <source>
        <strain evidence="2">Expedition CK06-06</strain>
    </source>
</reference>
<dbReference type="GO" id="GO:0005829">
    <property type="term" value="C:cytosol"/>
    <property type="evidence" value="ECO:0007669"/>
    <property type="project" value="TreeGrafter"/>
</dbReference>
<gene>
    <name evidence="2" type="ORF">S06H3_11357</name>
</gene>
<evidence type="ECO:0000313" key="2">
    <source>
        <dbReference type="EMBL" id="GAI15424.1"/>
    </source>
</evidence>
<dbReference type="EMBL" id="BARV01005477">
    <property type="protein sequence ID" value="GAI15424.1"/>
    <property type="molecule type" value="Genomic_DNA"/>
</dbReference>
<dbReference type="PANTHER" id="PTHR11365">
    <property type="entry name" value="5-OXOPROLINASE RELATED"/>
    <property type="match status" value="1"/>
</dbReference>
<sequence>SQVAANYVCSQKIAEMMEDVGLDTLDDLADQIMGVTEKSMRDAITEIPDGIYPYEGTIEGPGGREDIKVKVAVEVKGSDVIVDLDGSSPEVDWGGNVAYNFTYAYVFMAIKSAFNPDVPNNEGCIRPIAMKAPEGTVVNCRFPVAVAARLQVGHFMTEVVYRTFAPQKRLPEISGHRWRLIMYVPKR</sequence>
<dbReference type="GO" id="GO:0006749">
    <property type="term" value="P:glutathione metabolic process"/>
    <property type="evidence" value="ECO:0007669"/>
    <property type="project" value="TreeGrafter"/>
</dbReference>
<organism evidence="2">
    <name type="scientific">marine sediment metagenome</name>
    <dbReference type="NCBI Taxonomy" id="412755"/>
    <lineage>
        <taxon>unclassified sequences</taxon>
        <taxon>metagenomes</taxon>
        <taxon>ecological metagenomes</taxon>
    </lineage>
</organism>
<accession>X1N9V9</accession>
<dbReference type="AlphaFoldDB" id="X1N9V9"/>
<comment type="caution">
    <text evidence="2">The sequence shown here is derived from an EMBL/GenBank/DDBJ whole genome shotgun (WGS) entry which is preliminary data.</text>
</comment>
<dbReference type="InterPro" id="IPR045079">
    <property type="entry name" value="Oxoprolinase-like"/>
</dbReference>
<protein>
    <recommendedName>
        <fullName evidence="1">Hydantoinase B/oxoprolinase domain-containing protein</fullName>
    </recommendedName>
</protein>
<evidence type="ECO:0000259" key="1">
    <source>
        <dbReference type="Pfam" id="PF02538"/>
    </source>
</evidence>
<dbReference type="InterPro" id="IPR003692">
    <property type="entry name" value="Hydantoinase_B"/>
</dbReference>
<dbReference type="Pfam" id="PF02538">
    <property type="entry name" value="Hydantoinase_B"/>
    <property type="match status" value="1"/>
</dbReference>
<proteinExistence type="predicted"/>
<feature type="non-terminal residue" evidence="2">
    <location>
        <position position="1"/>
    </location>
</feature>
<feature type="domain" description="Hydantoinase B/oxoprolinase" evidence="1">
    <location>
        <begin position="1"/>
        <end position="175"/>
    </location>
</feature>